<evidence type="ECO:0000313" key="2">
    <source>
        <dbReference type="EMBL" id="KAF2277034.1"/>
    </source>
</evidence>
<feature type="region of interest" description="Disordered" evidence="1">
    <location>
        <begin position="295"/>
        <end position="315"/>
    </location>
</feature>
<feature type="compositionally biased region" description="Low complexity" evidence="1">
    <location>
        <begin position="428"/>
        <end position="442"/>
    </location>
</feature>
<dbReference type="OrthoDB" id="3678410at2759"/>
<evidence type="ECO:0000256" key="1">
    <source>
        <dbReference type="SAM" id="MobiDB-lite"/>
    </source>
</evidence>
<dbReference type="AlphaFoldDB" id="A0A6A6JLA5"/>
<feature type="region of interest" description="Disordered" evidence="1">
    <location>
        <begin position="347"/>
        <end position="391"/>
    </location>
</feature>
<accession>A0A6A6JLA5</accession>
<dbReference type="RefSeq" id="XP_033654573.1">
    <property type="nucleotide sequence ID" value="XM_033801543.1"/>
</dbReference>
<keyword evidence="3" id="KW-1185">Reference proteome</keyword>
<feature type="region of interest" description="Disordered" evidence="1">
    <location>
        <begin position="415"/>
        <end position="469"/>
    </location>
</feature>
<dbReference type="EMBL" id="ML986491">
    <property type="protein sequence ID" value="KAF2277034.1"/>
    <property type="molecule type" value="Genomic_DNA"/>
</dbReference>
<reference evidence="2" key="1">
    <citation type="journal article" date="2020" name="Stud. Mycol.">
        <title>101 Dothideomycetes genomes: a test case for predicting lifestyles and emergence of pathogens.</title>
        <authorList>
            <person name="Haridas S."/>
            <person name="Albert R."/>
            <person name="Binder M."/>
            <person name="Bloem J."/>
            <person name="Labutti K."/>
            <person name="Salamov A."/>
            <person name="Andreopoulos B."/>
            <person name="Baker S."/>
            <person name="Barry K."/>
            <person name="Bills G."/>
            <person name="Bluhm B."/>
            <person name="Cannon C."/>
            <person name="Castanera R."/>
            <person name="Culley D."/>
            <person name="Daum C."/>
            <person name="Ezra D."/>
            <person name="Gonzalez J."/>
            <person name="Henrissat B."/>
            <person name="Kuo A."/>
            <person name="Liang C."/>
            <person name="Lipzen A."/>
            <person name="Lutzoni F."/>
            <person name="Magnuson J."/>
            <person name="Mondo S."/>
            <person name="Nolan M."/>
            <person name="Ohm R."/>
            <person name="Pangilinan J."/>
            <person name="Park H.-J."/>
            <person name="Ramirez L."/>
            <person name="Alfaro M."/>
            <person name="Sun H."/>
            <person name="Tritt A."/>
            <person name="Yoshinaga Y."/>
            <person name="Zwiers L.-H."/>
            <person name="Turgeon B."/>
            <person name="Goodwin S."/>
            <person name="Spatafora J."/>
            <person name="Crous P."/>
            <person name="Grigoriev I."/>
        </authorList>
    </citation>
    <scope>NUCLEOTIDE SEQUENCE</scope>
    <source>
        <strain evidence="2">CBS 379.55</strain>
    </source>
</reference>
<evidence type="ECO:0000313" key="3">
    <source>
        <dbReference type="Proteomes" id="UP000800097"/>
    </source>
</evidence>
<dbReference type="Proteomes" id="UP000800097">
    <property type="component" value="Unassembled WGS sequence"/>
</dbReference>
<protein>
    <submittedName>
        <fullName evidence="2">Uncharacterized protein</fullName>
    </submittedName>
</protein>
<organism evidence="2 3">
    <name type="scientific">Westerdykella ornata</name>
    <dbReference type="NCBI Taxonomy" id="318751"/>
    <lineage>
        <taxon>Eukaryota</taxon>
        <taxon>Fungi</taxon>
        <taxon>Dikarya</taxon>
        <taxon>Ascomycota</taxon>
        <taxon>Pezizomycotina</taxon>
        <taxon>Dothideomycetes</taxon>
        <taxon>Pleosporomycetidae</taxon>
        <taxon>Pleosporales</taxon>
        <taxon>Sporormiaceae</taxon>
        <taxon>Westerdykella</taxon>
    </lineage>
</organism>
<name>A0A6A6JLA5_WESOR</name>
<sequence length="565" mass="62119">MARPSKTHTRDPSLTVRFSRSDILTVAQEIYDGTVADVTLSLFTIWIKDAKEHYEQATEHIRELGLDQGYPTNRITNDYLRQLLDDCASVRPSPPASGELKSVSGRNTPRNSGAAPAPLTTRSTSYGSFGAESRPSPIREFPPNTPDRPAPLNIRSASGSGSQTSGTRTLLRSVSSPIRMQQAARSLQSRVPLEVLEATATLAELAAAEAAEEGKSRDLEKNKAIERFIDDLPDKPQEFESVGQRQGNELTTQSFTTGPPPALFQRRAGSRARREAQASSDVLDIAISGINRPLPLRHAPPRVRKSESPPQGFMEQSRRLDVNTTTDTFSGLTCSSSPITHVLAPGGYRSPASNATPTSKPVQLLPPRRYASEASPPHFRGHLLRSASQPVPARIGNDEKIEGLQELAIRIGPNALKPRTLPRARGPSRTSWSTTSSESSPSKEVPTLSSTLHPSQERNDVGTSAPGEVQEVRSRITAEYMANALEQIRARGRILPMVRKTELDEAEIRWREDNKVLSFSLYGRTDVFFTEKDREFVDFVAGELKEDLGKVAGLEWVALLFKRFD</sequence>
<feature type="compositionally biased region" description="Low complexity" evidence="1">
    <location>
        <begin position="156"/>
        <end position="169"/>
    </location>
</feature>
<proteinExistence type="predicted"/>
<dbReference type="GeneID" id="54554718"/>
<feature type="region of interest" description="Disordered" evidence="1">
    <location>
        <begin position="90"/>
        <end position="169"/>
    </location>
</feature>
<gene>
    <name evidence="2" type="ORF">EI97DRAFT_466585</name>
</gene>
<feature type="compositionally biased region" description="Polar residues" evidence="1">
    <location>
        <begin position="351"/>
        <end position="361"/>
    </location>
</feature>